<sequence length="54" mass="6148">MGHLVQDLPALGECIPHGLLSEIIIRKNDFSAATNRSRMFYVTPVARDEKHNWV</sequence>
<name>A0A1E3QMA1_9ASCO</name>
<dbReference type="RefSeq" id="XP_018984151.1">
    <property type="nucleotide sequence ID" value="XM_019129385.1"/>
</dbReference>
<dbReference type="AlphaFoldDB" id="A0A1E3QMA1"/>
<evidence type="ECO:0000313" key="2">
    <source>
        <dbReference type="Proteomes" id="UP000094336"/>
    </source>
</evidence>
<reference evidence="2" key="1">
    <citation type="submission" date="2016-05" db="EMBL/GenBank/DDBJ databases">
        <title>Comparative genomics of biotechnologically important yeasts.</title>
        <authorList>
            <consortium name="DOE Joint Genome Institute"/>
            <person name="Riley R."/>
            <person name="Haridas S."/>
            <person name="Wolfe K.H."/>
            <person name="Lopes M.R."/>
            <person name="Hittinger C.T."/>
            <person name="Goker M."/>
            <person name="Salamov A."/>
            <person name="Wisecaver J."/>
            <person name="Long T.M."/>
            <person name="Aerts A.L."/>
            <person name="Barry K."/>
            <person name="Choi C."/>
            <person name="Clum A."/>
            <person name="Coughlan A.Y."/>
            <person name="Deshpande S."/>
            <person name="Douglass A.P."/>
            <person name="Hanson S.J."/>
            <person name="Klenk H.-P."/>
            <person name="Labutti K."/>
            <person name="Lapidus A."/>
            <person name="Lindquist E."/>
            <person name="Lipzen A."/>
            <person name="Meier-Kolthoff J.P."/>
            <person name="Ohm R.A."/>
            <person name="Otillar R.P."/>
            <person name="Pangilinan J."/>
            <person name="Peng Y."/>
            <person name="Rokas A."/>
            <person name="Rosa C.A."/>
            <person name="Scheuner C."/>
            <person name="Sibirny A.A."/>
            <person name="Slot J.C."/>
            <person name="Stielow J.B."/>
            <person name="Sun H."/>
            <person name="Kurtzman C.P."/>
            <person name="Blackwell M."/>
            <person name="Grigoriev I.V."/>
            <person name="Jeffries T.W."/>
        </authorList>
    </citation>
    <scope>NUCLEOTIDE SEQUENCE [LARGE SCALE GENOMIC DNA]</scope>
    <source>
        <strain evidence="2">NRRL Y-12698</strain>
    </source>
</reference>
<dbReference type="Proteomes" id="UP000094336">
    <property type="component" value="Unassembled WGS sequence"/>
</dbReference>
<protein>
    <submittedName>
        <fullName evidence="1">Uncharacterized protein</fullName>
    </submittedName>
</protein>
<accession>A0A1E3QMA1</accession>
<evidence type="ECO:0000313" key="1">
    <source>
        <dbReference type="EMBL" id="ODQ78823.1"/>
    </source>
</evidence>
<dbReference type="EMBL" id="KV454434">
    <property type="protein sequence ID" value="ODQ78823.1"/>
    <property type="molecule type" value="Genomic_DNA"/>
</dbReference>
<organism evidence="1 2">
    <name type="scientific">Babjeviella inositovora NRRL Y-12698</name>
    <dbReference type="NCBI Taxonomy" id="984486"/>
    <lineage>
        <taxon>Eukaryota</taxon>
        <taxon>Fungi</taxon>
        <taxon>Dikarya</taxon>
        <taxon>Ascomycota</taxon>
        <taxon>Saccharomycotina</taxon>
        <taxon>Pichiomycetes</taxon>
        <taxon>Serinales incertae sedis</taxon>
        <taxon>Babjeviella</taxon>
    </lineage>
</organism>
<dbReference type="GeneID" id="30147238"/>
<gene>
    <name evidence="1" type="ORF">BABINDRAFT_162505</name>
</gene>
<proteinExistence type="predicted"/>
<keyword evidence="2" id="KW-1185">Reference proteome</keyword>